<dbReference type="GO" id="GO:0046933">
    <property type="term" value="F:proton-transporting ATP synthase activity, rotational mechanism"/>
    <property type="evidence" value="ECO:0007669"/>
    <property type="project" value="InterPro"/>
</dbReference>
<keyword evidence="8" id="KW-0934">Plastid</keyword>
<dbReference type="AlphaFoldDB" id="A0A075W7Z1"/>
<dbReference type="InterPro" id="IPR020781">
    <property type="entry name" value="ATPase_OSCP/d_CS"/>
</dbReference>
<dbReference type="GeneID" id="20005615"/>
<evidence type="ECO:0000256" key="7">
    <source>
        <dbReference type="ARBA" id="ARBA00023310"/>
    </source>
</evidence>
<keyword evidence="4" id="KW-0375">Hydrogen ion transport</keyword>
<keyword evidence="3" id="KW-0813">Transport</keyword>
<dbReference type="PRINTS" id="PR00125">
    <property type="entry name" value="ATPASEDELTA"/>
</dbReference>
<dbReference type="NCBIfam" id="TIGR01145">
    <property type="entry name" value="ATP_synt_delta"/>
    <property type="match status" value="1"/>
</dbReference>
<dbReference type="GO" id="GO:0016020">
    <property type="term" value="C:membrane"/>
    <property type="evidence" value="ECO:0007669"/>
    <property type="project" value="UniProtKB-SubCell"/>
</dbReference>
<dbReference type="PROSITE" id="PS00389">
    <property type="entry name" value="ATPASE_DELTA"/>
    <property type="match status" value="1"/>
</dbReference>
<reference evidence="8" key="1">
    <citation type="journal article" date="2015" name="Genome Biol. Evol.">
        <title>Extreme features of the Galdieria sulphuraria organellar genomes: a consequence of polyextremophily?</title>
        <authorList>
            <person name="Jain K."/>
            <person name="Krause K."/>
            <person name="Grewe F."/>
            <person name="Nelson G.F."/>
            <person name="Weber A.P."/>
            <person name="Christensen A.C."/>
            <person name="Mower J.P."/>
        </authorList>
    </citation>
    <scope>NUCLEOTIDE SEQUENCE</scope>
    <source>
        <strain evidence="8">074W</strain>
    </source>
</reference>
<dbReference type="Pfam" id="PF00213">
    <property type="entry name" value="OSCP"/>
    <property type="match status" value="1"/>
</dbReference>
<dbReference type="InterPro" id="IPR000711">
    <property type="entry name" value="ATPase_OSCP/dsu"/>
</dbReference>
<geneLocation type="plastid" evidence="8"/>
<comment type="similarity">
    <text evidence="2">Belongs to the ATPase delta chain family.</text>
</comment>
<dbReference type="EMBL" id="KJ700459">
    <property type="protein sequence ID" value="AIG92564.1"/>
    <property type="molecule type" value="Genomic_DNA"/>
</dbReference>
<name>A0A075W7Z1_GALSU</name>
<evidence type="ECO:0000313" key="8">
    <source>
        <dbReference type="EMBL" id="AIG92564.1"/>
    </source>
</evidence>
<organism evidence="8">
    <name type="scientific">Galdieria sulphuraria</name>
    <name type="common">Red alga</name>
    <dbReference type="NCBI Taxonomy" id="130081"/>
    <lineage>
        <taxon>Eukaryota</taxon>
        <taxon>Rhodophyta</taxon>
        <taxon>Bangiophyceae</taxon>
        <taxon>Galdieriales</taxon>
        <taxon>Galdieriaceae</taxon>
        <taxon>Galdieria</taxon>
    </lineage>
</organism>
<keyword evidence="6" id="KW-0472">Membrane</keyword>
<keyword evidence="7" id="KW-0066">ATP synthesis</keyword>
<dbReference type="HAMAP" id="MF_01416">
    <property type="entry name" value="ATP_synth_delta_bact"/>
    <property type="match status" value="1"/>
</dbReference>
<evidence type="ECO:0000256" key="2">
    <source>
        <dbReference type="ARBA" id="ARBA00007046"/>
    </source>
</evidence>
<proteinExistence type="inferred from homology"/>
<evidence type="ECO:0000256" key="4">
    <source>
        <dbReference type="ARBA" id="ARBA00022781"/>
    </source>
</evidence>
<comment type="subcellular location">
    <subcellularLocation>
        <location evidence="1">Membrane</location>
    </subcellularLocation>
</comment>
<dbReference type="InterPro" id="IPR026015">
    <property type="entry name" value="ATP_synth_OSCP/delta_N_sf"/>
</dbReference>
<accession>A0A075W7Z1</accession>
<evidence type="ECO:0000256" key="6">
    <source>
        <dbReference type="ARBA" id="ARBA00023136"/>
    </source>
</evidence>
<gene>
    <name evidence="8" type="primary">atpD</name>
</gene>
<evidence type="ECO:0000256" key="5">
    <source>
        <dbReference type="ARBA" id="ARBA00023065"/>
    </source>
</evidence>
<evidence type="ECO:0000256" key="3">
    <source>
        <dbReference type="ARBA" id="ARBA00022448"/>
    </source>
</evidence>
<protein>
    <submittedName>
        <fullName evidence="8">ATP synthase CF1 delta subunit</fullName>
    </submittedName>
</protein>
<dbReference type="RefSeq" id="YP_009051121.1">
    <property type="nucleotide sequence ID" value="NC_024665.1"/>
</dbReference>
<dbReference type="Gene3D" id="1.10.520.20">
    <property type="entry name" value="N-terminal domain of the delta subunit of the F1F0-ATP synthase"/>
    <property type="match status" value="1"/>
</dbReference>
<dbReference type="PANTHER" id="PTHR11910">
    <property type="entry name" value="ATP SYNTHASE DELTA CHAIN"/>
    <property type="match status" value="1"/>
</dbReference>
<dbReference type="SUPFAM" id="SSF47928">
    <property type="entry name" value="N-terminal domain of the delta subunit of the F1F0-ATP synthase"/>
    <property type="match status" value="1"/>
</dbReference>
<keyword evidence="5" id="KW-0406">Ion transport</keyword>
<sequence length="181" mass="21110">MHNNYKIAKVYAEGLFEIAKTKNSLTEINEQLNSIKTLLKKMPEFYYFLVNPLIDQQIKKNAIKIIFNKNLDKITLNFLLILIERRRMIYFYDIVDQFIIIWNKATSTSIVEISSVISLTEQQQQYLINKLKEITKASYIELKLKIDPSLIGGLIIRFGSNLIDLSLRGQIEKFALYLGIN</sequence>
<dbReference type="KEGG" id="gsl:JL72_p089"/>
<evidence type="ECO:0000256" key="1">
    <source>
        <dbReference type="ARBA" id="ARBA00004370"/>
    </source>
</evidence>